<keyword evidence="2" id="KW-1185">Reference proteome</keyword>
<accession>A0ACB9LFK0</accession>
<reference evidence="1 2" key="1">
    <citation type="journal article" date="2022" name="DNA Res.">
        <title>Chromosomal-level genome assembly of the orchid tree Bauhinia variegata (Leguminosae; Cercidoideae) supports the allotetraploid origin hypothesis of Bauhinia.</title>
        <authorList>
            <person name="Zhong Y."/>
            <person name="Chen Y."/>
            <person name="Zheng D."/>
            <person name="Pang J."/>
            <person name="Liu Y."/>
            <person name="Luo S."/>
            <person name="Meng S."/>
            <person name="Qian L."/>
            <person name="Wei D."/>
            <person name="Dai S."/>
            <person name="Zhou R."/>
        </authorList>
    </citation>
    <scope>NUCLEOTIDE SEQUENCE [LARGE SCALE GENOMIC DNA]</scope>
    <source>
        <strain evidence="1">BV-YZ2020</strain>
    </source>
</reference>
<proteinExistence type="predicted"/>
<name>A0ACB9LFK0_BAUVA</name>
<sequence length="134" mass="15025">MLKWSAILVGLVVDLKLYSYEEKRKEYVNDKKKIIETLTQQSSTSRISPNDALGVVLCKEHSGRVCGVGIGLCPSKLVAPLAPIWIIECCIGEYDETIVEDDIAPKPTDRELEIDDRASKPTASRSWKCHQYCI</sequence>
<evidence type="ECO:0000313" key="2">
    <source>
        <dbReference type="Proteomes" id="UP000828941"/>
    </source>
</evidence>
<dbReference type="EMBL" id="CM039437">
    <property type="protein sequence ID" value="KAI4308561.1"/>
    <property type="molecule type" value="Genomic_DNA"/>
</dbReference>
<comment type="caution">
    <text evidence="1">The sequence shown here is derived from an EMBL/GenBank/DDBJ whole genome shotgun (WGS) entry which is preliminary data.</text>
</comment>
<evidence type="ECO:0000313" key="1">
    <source>
        <dbReference type="EMBL" id="KAI4308561.1"/>
    </source>
</evidence>
<organism evidence="1 2">
    <name type="scientific">Bauhinia variegata</name>
    <name type="common">Purple orchid tree</name>
    <name type="synonym">Phanera variegata</name>
    <dbReference type="NCBI Taxonomy" id="167791"/>
    <lineage>
        <taxon>Eukaryota</taxon>
        <taxon>Viridiplantae</taxon>
        <taxon>Streptophyta</taxon>
        <taxon>Embryophyta</taxon>
        <taxon>Tracheophyta</taxon>
        <taxon>Spermatophyta</taxon>
        <taxon>Magnoliopsida</taxon>
        <taxon>eudicotyledons</taxon>
        <taxon>Gunneridae</taxon>
        <taxon>Pentapetalae</taxon>
        <taxon>rosids</taxon>
        <taxon>fabids</taxon>
        <taxon>Fabales</taxon>
        <taxon>Fabaceae</taxon>
        <taxon>Cercidoideae</taxon>
        <taxon>Cercideae</taxon>
        <taxon>Bauhiniinae</taxon>
        <taxon>Bauhinia</taxon>
    </lineage>
</organism>
<dbReference type="Proteomes" id="UP000828941">
    <property type="component" value="Chromosome 12"/>
</dbReference>
<gene>
    <name evidence="1" type="ORF">L6164_031620</name>
</gene>
<protein>
    <submittedName>
        <fullName evidence="1">Uncharacterized protein</fullName>
    </submittedName>
</protein>